<keyword evidence="8" id="KW-0472">Membrane</keyword>
<dbReference type="InterPro" id="IPR004100">
    <property type="entry name" value="ATPase_F1/V1/A1_a/bsu_N"/>
</dbReference>
<dbReference type="GO" id="GO:0046933">
    <property type="term" value="F:proton-transporting ATP synthase activity, rotational mechanism"/>
    <property type="evidence" value="ECO:0007669"/>
    <property type="project" value="TreeGrafter"/>
</dbReference>
<comment type="subcellular location">
    <subcellularLocation>
        <location evidence="1">Membrane</location>
    </subcellularLocation>
</comment>
<dbReference type="InterPro" id="IPR050053">
    <property type="entry name" value="ATPase_alpha/beta_chains"/>
</dbReference>
<dbReference type="Pfam" id="PF02874">
    <property type="entry name" value="ATP-synt_ab_N"/>
    <property type="match status" value="1"/>
</dbReference>
<dbReference type="EMBL" id="UINC01195411">
    <property type="protein sequence ID" value="SVE11968.1"/>
    <property type="molecule type" value="Genomic_DNA"/>
</dbReference>
<evidence type="ECO:0008006" key="14">
    <source>
        <dbReference type="Google" id="ProtNLM"/>
    </source>
</evidence>
<evidence type="ECO:0000313" key="13">
    <source>
        <dbReference type="EMBL" id="SVE11968.1"/>
    </source>
</evidence>
<sequence>MTAQGKISQIMGAVVDVVFEDGHLPKIMNALTIEREGDTPLVLEVAQHLGEATVKTVAMDSTDGLTRGHKVIDTGAPITVPVGKETLGRLFDVTGNIIDGKGKVKTTKSLPIHRSAPKHEDLTTSQEVLVTGIKVVDLMEPYTKGGKTGLFGGAGVGKTVLIQELIRNIATEHGGYSVFAGVGERTREGNDLYREMTESGVIDKTVMVFGQMNEPPGARLRVGLSGLTMAE</sequence>
<gene>
    <name evidence="13" type="ORF">METZ01_LOCUS464822</name>
</gene>
<dbReference type="GO" id="GO:0005524">
    <property type="term" value="F:ATP binding"/>
    <property type="evidence" value="ECO:0007669"/>
    <property type="project" value="UniProtKB-KW"/>
</dbReference>
<evidence type="ECO:0000256" key="3">
    <source>
        <dbReference type="ARBA" id="ARBA00022448"/>
    </source>
</evidence>
<evidence type="ECO:0000256" key="1">
    <source>
        <dbReference type="ARBA" id="ARBA00004370"/>
    </source>
</evidence>
<dbReference type="InterPro" id="IPR000194">
    <property type="entry name" value="ATPase_F1/V1/A1_a/bsu_nucl-bd"/>
</dbReference>
<evidence type="ECO:0000256" key="9">
    <source>
        <dbReference type="ARBA" id="ARBA00023196"/>
    </source>
</evidence>
<evidence type="ECO:0000259" key="12">
    <source>
        <dbReference type="Pfam" id="PF02874"/>
    </source>
</evidence>
<keyword evidence="7" id="KW-0406">Ion transport</keyword>
<accession>A0A383AXV5</accession>
<keyword evidence="4" id="KW-0547">Nucleotide-binding</keyword>
<proteinExistence type="inferred from homology"/>
<evidence type="ECO:0000256" key="5">
    <source>
        <dbReference type="ARBA" id="ARBA00022840"/>
    </source>
</evidence>
<name>A0A383AXV5_9ZZZZ</name>
<feature type="domain" description="ATPase F1/V1/A1 complex alpha/beta subunit nucleotide-binding" evidence="11">
    <location>
        <begin position="132"/>
        <end position="231"/>
    </location>
</feature>
<dbReference type="SUPFAM" id="SSF52540">
    <property type="entry name" value="P-loop containing nucleoside triphosphate hydrolases"/>
    <property type="match status" value="1"/>
</dbReference>
<keyword evidence="9" id="KW-0139">CF(1)</keyword>
<comment type="similarity">
    <text evidence="2">Belongs to the ATPase alpha/beta chains family.</text>
</comment>
<evidence type="ECO:0000259" key="11">
    <source>
        <dbReference type="Pfam" id="PF00006"/>
    </source>
</evidence>
<dbReference type="GO" id="GO:0045259">
    <property type="term" value="C:proton-transporting ATP synthase complex"/>
    <property type="evidence" value="ECO:0007669"/>
    <property type="project" value="UniProtKB-KW"/>
</dbReference>
<reference evidence="13" key="1">
    <citation type="submission" date="2018-05" db="EMBL/GenBank/DDBJ databases">
        <authorList>
            <person name="Lanie J.A."/>
            <person name="Ng W.-L."/>
            <person name="Kazmierczak K.M."/>
            <person name="Andrzejewski T.M."/>
            <person name="Davidsen T.M."/>
            <person name="Wayne K.J."/>
            <person name="Tettelin H."/>
            <person name="Glass J.I."/>
            <person name="Rusch D."/>
            <person name="Podicherti R."/>
            <person name="Tsui H.-C.T."/>
            <person name="Winkler M.E."/>
        </authorList>
    </citation>
    <scope>NUCLEOTIDE SEQUENCE</scope>
</reference>
<keyword evidence="10" id="KW-0066">ATP synthesis</keyword>
<dbReference type="Gene3D" id="3.40.50.300">
    <property type="entry name" value="P-loop containing nucleotide triphosphate hydrolases"/>
    <property type="match status" value="1"/>
</dbReference>
<keyword evidence="5" id="KW-0067">ATP-binding</keyword>
<feature type="non-terminal residue" evidence="13">
    <location>
        <position position="231"/>
    </location>
</feature>
<evidence type="ECO:0000256" key="6">
    <source>
        <dbReference type="ARBA" id="ARBA00022967"/>
    </source>
</evidence>
<dbReference type="FunFam" id="2.40.10.170:FF:000005">
    <property type="entry name" value="ATP synthase subunit beta"/>
    <property type="match status" value="1"/>
</dbReference>
<evidence type="ECO:0000256" key="2">
    <source>
        <dbReference type="ARBA" id="ARBA00008936"/>
    </source>
</evidence>
<organism evidence="13">
    <name type="scientific">marine metagenome</name>
    <dbReference type="NCBI Taxonomy" id="408172"/>
    <lineage>
        <taxon>unclassified sequences</taxon>
        <taxon>metagenomes</taxon>
        <taxon>ecological metagenomes</taxon>
    </lineage>
</organism>
<evidence type="ECO:0000256" key="8">
    <source>
        <dbReference type="ARBA" id="ARBA00023136"/>
    </source>
</evidence>
<dbReference type="InterPro" id="IPR027417">
    <property type="entry name" value="P-loop_NTPase"/>
</dbReference>
<dbReference type="InterPro" id="IPR036121">
    <property type="entry name" value="ATPase_F1/V1/A1_a/bsu_N_sf"/>
</dbReference>
<dbReference type="PANTHER" id="PTHR15184">
    <property type="entry name" value="ATP SYNTHASE"/>
    <property type="match status" value="1"/>
</dbReference>
<evidence type="ECO:0000256" key="4">
    <source>
        <dbReference type="ARBA" id="ARBA00022741"/>
    </source>
</evidence>
<dbReference type="AlphaFoldDB" id="A0A383AXV5"/>
<protein>
    <recommendedName>
        <fullName evidence="14">F0F1 ATP synthase subunit beta</fullName>
    </recommendedName>
</protein>
<keyword evidence="3" id="KW-0813">Transport</keyword>
<evidence type="ECO:0000256" key="7">
    <source>
        <dbReference type="ARBA" id="ARBA00023065"/>
    </source>
</evidence>
<evidence type="ECO:0000256" key="10">
    <source>
        <dbReference type="ARBA" id="ARBA00023310"/>
    </source>
</evidence>
<dbReference type="Pfam" id="PF00006">
    <property type="entry name" value="ATP-synt_ab"/>
    <property type="match status" value="1"/>
</dbReference>
<feature type="domain" description="ATPase F1/V1/A1 complex alpha/beta subunit N-terminal" evidence="12">
    <location>
        <begin position="7"/>
        <end position="75"/>
    </location>
</feature>
<dbReference type="Gene3D" id="2.40.10.170">
    <property type="match status" value="1"/>
</dbReference>
<dbReference type="PANTHER" id="PTHR15184:SF71">
    <property type="entry name" value="ATP SYNTHASE SUBUNIT BETA, MITOCHONDRIAL"/>
    <property type="match status" value="1"/>
</dbReference>
<dbReference type="CDD" id="cd18115">
    <property type="entry name" value="ATP-synt_F1_beta_N"/>
    <property type="match status" value="1"/>
</dbReference>
<keyword evidence="6" id="KW-1278">Translocase</keyword>
<dbReference type="SUPFAM" id="SSF50615">
    <property type="entry name" value="N-terminal domain of alpha and beta subunits of F1 ATP synthase"/>
    <property type="match status" value="1"/>
</dbReference>